<evidence type="ECO:0000313" key="1">
    <source>
        <dbReference type="EMBL" id="GAA3237293.1"/>
    </source>
</evidence>
<name>A0ABP6QK61_9ACTN</name>
<accession>A0ABP6QK61</accession>
<evidence type="ECO:0008006" key="3">
    <source>
        <dbReference type="Google" id="ProtNLM"/>
    </source>
</evidence>
<sequence>MIAITRYRVPDADDFLTRIGPVLTALEASPGFRYGRLGRNADEPDLWALITEWDGAGFYRRALGAWDVRLAFIPLSTLAIDEAGAYEVVKPG</sequence>
<keyword evidence="2" id="KW-1185">Reference proteome</keyword>
<evidence type="ECO:0000313" key="2">
    <source>
        <dbReference type="Proteomes" id="UP001501237"/>
    </source>
</evidence>
<dbReference type="SUPFAM" id="SSF54909">
    <property type="entry name" value="Dimeric alpha+beta barrel"/>
    <property type="match status" value="1"/>
</dbReference>
<comment type="caution">
    <text evidence="1">The sequence shown here is derived from an EMBL/GenBank/DDBJ whole genome shotgun (WGS) entry which is preliminary data.</text>
</comment>
<dbReference type="EMBL" id="BAAAUV010000032">
    <property type="protein sequence ID" value="GAA3237293.1"/>
    <property type="molecule type" value="Genomic_DNA"/>
</dbReference>
<reference evidence="2" key="1">
    <citation type="journal article" date="2019" name="Int. J. Syst. Evol. Microbiol.">
        <title>The Global Catalogue of Microorganisms (GCM) 10K type strain sequencing project: providing services to taxonomists for standard genome sequencing and annotation.</title>
        <authorList>
            <consortium name="The Broad Institute Genomics Platform"/>
            <consortium name="The Broad Institute Genome Sequencing Center for Infectious Disease"/>
            <person name="Wu L."/>
            <person name="Ma J."/>
        </authorList>
    </citation>
    <scope>NUCLEOTIDE SEQUENCE [LARGE SCALE GENOMIC DNA]</scope>
    <source>
        <strain evidence="2">JCM 9377</strain>
    </source>
</reference>
<dbReference type="RefSeq" id="WP_344837681.1">
    <property type="nucleotide sequence ID" value="NZ_BAAAUV010000032.1"/>
</dbReference>
<gene>
    <name evidence="1" type="ORF">GCM10010468_72090</name>
</gene>
<dbReference type="Gene3D" id="3.30.70.100">
    <property type="match status" value="1"/>
</dbReference>
<protein>
    <recommendedName>
        <fullName evidence="3">Antibiotic biosynthesis monooxygenase</fullName>
    </recommendedName>
</protein>
<dbReference type="Proteomes" id="UP001501237">
    <property type="component" value="Unassembled WGS sequence"/>
</dbReference>
<organism evidence="1 2">
    <name type="scientific">Actinocorallia longicatena</name>
    <dbReference type="NCBI Taxonomy" id="111803"/>
    <lineage>
        <taxon>Bacteria</taxon>
        <taxon>Bacillati</taxon>
        <taxon>Actinomycetota</taxon>
        <taxon>Actinomycetes</taxon>
        <taxon>Streptosporangiales</taxon>
        <taxon>Thermomonosporaceae</taxon>
        <taxon>Actinocorallia</taxon>
    </lineage>
</organism>
<dbReference type="InterPro" id="IPR011008">
    <property type="entry name" value="Dimeric_a/b-barrel"/>
</dbReference>
<proteinExistence type="predicted"/>